<dbReference type="Proteomes" id="UP000604825">
    <property type="component" value="Unassembled WGS sequence"/>
</dbReference>
<protein>
    <recommendedName>
        <fullName evidence="10">Cyclin N-terminal domain-containing protein</fullName>
    </recommendedName>
</protein>
<dbReference type="CDD" id="cd20544">
    <property type="entry name" value="CYCLIN_AtCycD-like_rpt2"/>
    <property type="match status" value="1"/>
</dbReference>
<dbReference type="SMART" id="SM01332">
    <property type="entry name" value="Cyclin_C"/>
    <property type="match status" value="1"/>
</dbReference>
<name>A0A811S8Q2_9POAL</name>
<comment type="caution">
    <text evidence="8">The sequence shown here is derived from an EMBL/GenBank/DDBJ whole genome shotgun (WGS) entry which is preliminary data.</text>
</comment>
<evidence type="ECO:0000256" key="2">
    <source>
        <dbReference type="ARBA" id="ARBA00022618"/>
    </source>
</evidence>
<sequence length="350" mass="39059">MTPRFDFAASVLLCSEDSTAIFDLEEEEREGISCVLRPPPRHANAPSEALSIDFPLQSESCIEAFLGREEDHLPMEGYAELLLQQAQQPGGSDLVAIRNSAIDWICKVHDYYKLGPLTVVLSVNYMDRFLSVYHNALEKDWMTQLLTVACLSLAAKMEETIVLNPLDLQVVDAEYVFERNTIHRMEILVLNTLSWRMQAVTPCSFIDYYLHKFSDGDVVSEIILSRAVELILSTSKVAEFLVFRPSEIAASIALVALGKHDSSVLESVATCRKELRKERVLGCYEMVQDKIVMGDIVIKSDGSSVFPKQHSPTGVLGVVACESQQSEDISAGATVYNESSSARKRRRICR</sequence>
<accession>A0A811S8Q2</accession>
<evidence type="ECO:0000256" key="5">
    <source>
        <dbReference type="RuleBase" id="RU000383"/>
    </source>
</evidence>
<dbReference type="OrthoDB" id="5590282at2759"/>
<evidence type="ECO:0000313" key="9">
    <source>
        <dbReference type="Proteomes" id="UP000604825"/>
    </source>
</evidence>
<reference evidence="8" key="1">
    <citation type="submission" date="2020-10" db="EMBL/GenBank/DDBJ databases">
        <authorList>
            <person name="Han B."/>
            <person name="Lu T."/>
            <person name="Zhao Q."/>
            <person name="Huang X."/>
            <person name="Zhao Y."/>
        </authorList>
    </citation>
    <scope>NUCLEOTIDE SEQUENCE</scope>
</reference>
<dbReference type="InterPro" id="IPR036915">
    <property type="entry name" value="Cyclin-like_sf"/>
</dbReference>
<evidence type="ECO:0000256" key="4">
    <source>
        <dbReference type="ARBA" id="ARBA00023306"/>
    </source>
</evidence>
<evidence type="ECO:0000256" key="1">
    <source>
        <dbReference type="ARBA" id="ARBA00009065"/>
    </source>
</evidence>
<evidence type="ECO:0008006" key="10">
    <source>
        <dbReference type="Google" id="ProtNLM"/>
    </source>
</evidence>
<dbReference type="GO" id="GO:0051301">
    <property type="term" value="P:cell division"/>
    <property type="evidence" value="ECO:0007669"/>
    <property type="project" value="UniProtKB-KW"/>
</dbReference>
<keyword evidence="4" id="KW-0131">Cell cycle</keyword>
<dbReference type="PROSITE" id="PS00292">
    <property type="entry name" value="CYCLINS"/>
    <property type="match status" value="1"/>
</dbReference>
<evidence type="ECO:0000259" key="7">
    <source>
        <dbReference type="SMART" id="SM01332"/>
    </source>
</evidence>
<evidence type="ECO:0000259" key="6">
    <source>
        <dbReference type="SMART" id="SM00385"/>
    </source>
</evidence>
<feature type="domain" description="Cyclin C-terminal" evidence="7">
    <location>
        <begin position="200"/>
        <end position="324"/>
    </location>
</feature>
<dbReference type="EMBL" id="CAJGYO010000018">
    <property type="protein sequence ID" value="CAD6337218.1"/>
    <property type="molecule type" value="Genomic_DNA"/>
</dbReference>
<feature type="domain" description="Cyclin-like" evidence="6">
    <location>
        <begin position="103"/>
        <end position="191"/>
    </location>
</feature>
<dbReference type="FunFam" id="1.10.472.10:FF:000060">
    <property type="entry name" value="D6-type cyclin"/>
    <property type="match status" value="1"/>
</dbReference>
<dbReference type="Pfam" id="PF00134">
    <property type="entry name" value="Cyclin_N"/>
    <property type="match status" value="1"/>
</dbReference>
<dbReference type="CDD" id="cd20543">
    <property type="entry name" value="CYCLIN_AtCycD-like_rpt1"/>
    <property type="match status" value="1"/>
</dbReference>
<evidence type="ECO:0000313" key="8">
    <source>
        <dbReference type="EMBL" id="CAD6337218.1"/>
    </source>
</evidence>
<keyword evidence="3 5" id="KW-0195">Cyclin</keyword>
<dbReference type="InterPro" id="IPR004367">
    <property type="entry name" value="Cyclin_C-dom"/>
</dbReference>
<dbReference type="InterPro" id="IPR013763">
    <property type="entry name" value="Cyclin-like_dom"/>
</dbReference>
<dbReference type="InterPro" id="IPR048258">
    <property type="entry name" value="Cyclins_cyclin-box"/>
</dbReference>
<dbReference type="InterPro" id="IPR006671">
    <property type="entry name" value="Cyclin_N"/>
</dbReference>
<comment type="similarity">
    <text evidence="1">Belongs to the cyclin family. Cyclin D subfamily.</text>
</comment>
<dbReference type="PANTHER" id="PTHR10177">
    <property type="entry name" value="CYCLINS"/>
    <property type="match status" value="1"/>
</dbReference>
<dbReference type="FunFam" id="1.10.472.10:FF:000040">
    <property type="entry name" value="D6-type cyclin"/>
    <property type="match status" value="1"/>
</dbReference>
<keyword evidence="9" id="KW-1185">Reference proteome</keyword>
<proteinExistence type="inferred from homology"/>
<dbReference type="Pfam" id="PF02984">
    <property type="entry name" value="Cyclin_C"/>
    <property type="match status" value="1"/>
</dbReference>
<keyword evidence="2" id="KW-0132">Cell division</keyword>
<dbReference type="SMART" id="SM00385">
    <property type="entry name" value="CYCLIN"/>
    <property type="match status" value="1"/>
</dbReference>
<organism evidence="8 9">
    <name type="scientific">Miscanthus lutarioriparius</name>
    <dbReference type="NCBI Taxonomy" id="422564"/>
    <lineage>
        <taxon>Eukaryota</taxon>
        <taxon>Viridiplantae</taxon>
        <taxon>Streptophyta</taxon>
        <taxon>Embryophyta</taxon>
        <taxon>Tracheophyta</taxon>
        <taxon>Spermatophyta</taxon>
        <taxon>Magnoliopsida</taxon>
        <taxon>Liliopsida</taxon>
        <taxon>Poales</taxon>
        <taxon>Poaceae</taxon>
        <taxon>PACMAD clade</taxon>
        <taxon>Panicoideae</taxon>
        <taxon>Andropogonodae</taxon>
        <taxon>Andropogoneae</taxon>
        <taxon>Saccharinae</taxon>
        <taxon>Miscanthus</taxon>
    </lineage>
</organism>
<dbReference type="InterPro" id="IPR039361">
    <property type="entry name" value="Cyclin"/>
</dbReference>
<evidence type="ECO:0000256" key="3">
    <source>
        <dbReference type="ARBA" id="ARBA00023127"/>
    </source>
</evidence>
<dbReference type="SUPFAM" id="SSF47954">
    <property type="entry name" value="Cyclin-like"/>
    <property type="match status" value="1"/>
</dbReference>
<dbReference type="Gene3D" id="1.10.472.10">
    <property type="entry name" value="Cyclin-like"/>
    <property type="match status" value="2"/>
</dbReference>
<dbReference type="AlphaFoldDB" id="A0A811S8Q2"/>
<gene>
    <name evidence="8" type="ORF">NCGR_LOCUS61316</name>
</gene>